<accession>A0ABV9DD84</accession>
<organism evidence="2 3">
    <name type="scientific">Georgenia faecalis</name>
    <dbReference type="NCBI Taxonomy" id="2483799"/>
    <lineage>
        <taxon>Bacteria</taxon>
        <taxon>Bacillati</taxon>
        <taxon>Actinomycetota</taxon>
        <taxon>Actinomycetes</taxon>
        <taxon>Micrococcales</taxon>
        <taxon>Bogoriellaceae</taxon>
        <taxon>Georgenia</taxon>
    </lineage>
</organism>
<name>A0ABV9DD84_9MICO</name>
<keyword evidence="3" id="KW-1185">Reference proteome</keyword>
<evidence type="ECO:0000313" key="3">
    <source>
        <dbReference type="Proteomes" id="UP001595955"/>
    </source>
</evidence>
<evidence type="ECO:0000313" key="2">
    <source>
        <dbReference type="EMBL" id="MFC4556332.1"/>
    </source>
</evidence>
<sequence length="171" mass="16743">MAPPRPVTERVLAALAARGGTLALAESLTGGDVTARLVAVPGASAVLRGGVVPYATDLKAELLGVDADLLAAAGPVDARVAAQMAQGAARRLGADHAVATTGVAGPGPADGAAAGTVYVAACAPGVVRVRRLALAGTRPLVRRASGDAALALLAGLLADGEHLRVPGRSRQ</sequence>
<protein>
    <submittedName>
        <fullName evidence="2">CinA family protein</fullName>
    </submittedName>
</protein>
<reference evidence="3" key="1">
    <citation type="journal article" date="2019" name="Int. J. Syst. Evol. Microbiol.">
        <title>The Global Catalogue of Microorganisms (GCM) 10K type strain sequencing project: providing services to taxonomists for standard genome sequencing and annotation.</title>
        <authorList>
            <consortium name="The Broad Institute Genomics Platform"/>
            <consortium name="The Broad Institute Genome Sequencing Center for Infectious Disease"/>
            <person name="Wu L."/>
            <person name="Ma J."/>
        </authorList>
    </citation>
    <scope>NUCLEOTIDE SEQUENCE [LARGE SCALE GENOMIC DNA]</scope>
    <source>
        <strain evidence="3">JCM 3369</strain>
    </source>
</reference>
<dbReference type="InterPro" id="IPR008136">
    <property type="entry name" value="CinA_C"/>
</dbReference>
<dbReference type="NCBIfam" id="TIGR00199">
    <property type="entry name" value="PncC_domain"/>
    <property type="match status" value="1"/>
</dbReference>
<dbReference type="SUPFAM" id="SSF142433">
    <property type="entry name" value="CinA-like"/>
    <property type="match status" value="1"/>
</dbReference>
<dbReference type="EMBL" id="JBHSGF010000011">
    <property type="protein sequence ID" value="MFC4556332.1"/>
    <property type="molecule type" value="Genomic_DNA"/>
</dbReference>
<feature type="domain" description="CinA C-terminal" evidence="1">
    <location>
        <begin position="7"/>
        <end position="155"/>
    </location>
</feature>
<dbReference type="RefSeq" id="WP_122824526.1">
    <property type="nucleotide sequence ID" value="NZ_CP033325.1"/>
</dbReference>
<comment type="caution">
    <text evidence="2">The sequence shown here is derived from an EMBL/GenBank/DDBJ whole genome shotgun (WGS) entry which is preliminary data.</text>
</comment>
<evidence type="ECO:0000259" key="1">
    <source>
        <dbReference type="Pfam" id="PF02464"/>
    </source>
</evidence>
<dbReference type="Gene3D" id="3.90.950.20">
    <property type="entry name" value="CinA-like"/>
    <property type="match status" value="1"/>
</dbReference>
<dbReference type="Pfam" id="PF02464">
    <property type="entry name" value="CinA"/>
    <property type="match status" value="1"/>
</dbReference>
<proteinExistence type="predicted"/>
<dbReference type="Proteomes" id="UP001595955">
    <property type="component" value="Unassembled WGS sequence"/>
</dbReference>
<dbReference type="InterPro" id="IPR036653">
    <property type="entry name" value="CinA-like_C"/>
</dbReference>
<gene>
    <name evidence="2" type="ORF">ACFO3F_13850</name>
</gene>